<dbReference type="PANTHER" id="PTHR28605:SF1">
    <property type="entry name" value="CHROMOSOME TRANSMISSION FIDELITY FACTOR 8"/>
    <property type="match status" value="1"/>
</dbReference>
<name>A0A5J5F3Y9_9PEZI</name>
<dbReference type="InterPro" id="IPR018607">
    <property type="entry name" value="Ctf8"/>
</dbReference>
<proteinExistence type="inferred from homology"/>
<keyword evidence="9" id="KW-1185">Reference proteome</keyword>
<evidence type="ECO:0000313" key="8">
    <source>
        <dbReference type="EMBL" id="KAA8910690.1"/>
    </source>
</evidence>
<evidence type="ECO:0000256" key="7">
    <source>
        <dbReference type="SAM" id="MobiDB-lite"/>
    </source>
</evidence>
<dbReference type="EMBL" id="VXIS01000043">
    <property type="protein sequence ID" value="KAA8910690.1"/>
    <property type="molecule type" value="Genomic_DNA"/>
</dbReference>
<comment type="subcellular location">
    <subcellularLocation>
        <location evidence="1">Nucleus</location>
    </subcellularLocation>
</comment>
<dbReference type="OrthoDB" id="121932at2759"/>
<dbReference type="GO" id="GO:0003677">
    <property type="term" value="F:DNA binding"/>
    <property type="evidence" value="ECO:0007669"/>
    <property type="project" value="UniProtKB-KW"/>
</dbReference>
<reference evidence="8 9" key="1">
    <citation type="submission" date="2019-09" db="EMBL/GenBank/DDBJ databases">
        <title>Draft genome of the ectomycorrhizal ascomycete Sphaerosporella brunnea.</title>
        <authorList>
            <consortium name="DOE Joint Genome Institute"/>
            <person name="Benucci G.M."/>
            <person name="Marozzi G."/>
            <person name="Antonielli L."/>
            <person name="Sanchez S."/>
            <person name="Marco P."/>
            <person name="Wang X."/>
            <person name="Falini L.B."/>
            <person name="Barry K."/>
            <person name="Haridas S."/>
            <person name="Lipzen A."/>
            <person name="Labutti K."/>
            <person name="Grigoriev I.V."/>
            <person name="Murat C."/>
            <person name="Martin F."/>
            <person name="Albertini E."/>
            <person name="Donnini D."/>
            <person name="Bonito G."/>
        </authorList>
    </citation>
    <scope>NUCLEOTIDE SEQUENCE [LARGE SCALE GENOMIC DNA]</scope>
    <source>
        <strain evidence="8 9">Sb_GMNB300</strain>
    </source>
</reference>
<dbReference type="AlphaFoldDB" id="A0A5J5F3Y9"/>
<dbReference type="GO" id="GO:0006260">
    <property type="term" value="P:DNA replication"/>
    <property type="evidence" value="ECO:0007669"/>
    <property type="project" value="UniProtKB-KW"/>
</dbReference>
<evidence type="ECO:0000313" key="9">
    <source>
        <dbReference type="Proteomes" id="UP000326924"/>
    </source>
</evidence>
<dbReference type="PANTHER" id="PTHR28605">
    <property type="entry name" value="CTF8, CHROMOSOME TRANSMISSION FIDELITY FACTOR 8 HOMOLOG (S. CEREVISIAE)"/>
    <property type="match status" value="1"/>
</dbReference>
<dbReference type="FunCoup" id="A0A5J5F3Y9">
    <property type="interactions" value="50"/>
</dbReference>
<feature type="compositionally biased region" description="Pro residues" evidence="7">
    <location>
        <begin position="11"/>
        <end position="27"/>
    </location>
</feature>
<organism evidence="8 9">
    <name type="scientific">Sphaerosporella brunnea</name>
    <dbReference type="NCBI Taxonomy" id="1250544"/>
    <lineage>
        <taxon>Eukaryota</taxon>
        <taxon>Fungi</taxon>
        <taxon>Dikarya</taxon>
        <taxon>Ascomycota</taxon>
        <taxon>Pezizomycotina</taxon>
        <taxon>Pezizomycetes</taxon>
        <taxon>Pezizales</taxon>
        <taxon>Pyronemataceae</taxon>
        <taxon>Sphaerosporella</taxon>
    </lineage>
</organism>
<gene>
    <name evidence="8" type="ORF">FN846DRAFT_938195</name>
</gene>
<dbReference type="Pfam" id="PF09696">
    <property type="entry name" value="Ctf8"/>
    <property type="match status" value="1"/>
</dbReference>
<dbReference type="Proteomes" id="UP000326924">
    <property type="component" value="Unassembled WGS sequence"/>
</dbReference>
<evidence type="ECO:0000256" key="5">
    <source>
        <dbReference type="ARBA" id="ARBA00023306"/>
    </source>
</evidence>
<accession>A0A5J5F3Y9</accession>
<keyword evidence="5" id="KW-0131">Cell cycle</keyword>
<dbReference type="InParanoid" id="A0A5J5F3Y9"/>
<feature type="region of interest" description="Disordered" evidence="7">
    <location>
        <begin position="1"/>
        <end position="28"/>
    </location>
</feature>
<keyword evidence="3" id="KW-0238">DNA-binding</keyword>
<dbReference type="GO" id="GO:0031390">
    <property type="term" value="C:Ctf18 RFC-like complex"/>
    <property type="evidence" value="ECO:0007669"/>
    <property type="project" value="InterPro"/>
</dbReference>
<comment type="similarity">
    <text evidence="6">Belongs to the CTF8 family.</text>
</comment>
<evidence type="ECO:0000256" key="3">
    <source>
        <dbReference type="ARBA" id="ARBA00023125"/>
    </source>
</evidence>
<evidence type="ECO:0000256" key="2">
    <source>
        <dbReference type="ARBA" id="ARBA00022705"/>
    </source>
</evidence>
<comment type="caution">
    <text evidence="8">The sequence shown here is derived from an EMBL/GenBank/DDBJ whole genome shotgun (WGS) entry which is preliminary data.</text>
</comment>
<evidence type="ECO:0000256" key="4">
    <source>
        <dbReference type="ARBA" id="ARBA00023242"/>
    </source>
</evidence>
<evidence type="ECO:0000256" key="1">
    <source>
        <dbReference type="ARBA" id="ARBA00004123"/>
    </source>
</evidence>
<evidence type="ECO:0000256" key="6">
    <source>
        <dbReference type="ARBA" id="ARBA00038447"/>
    </source>
</evidence>
<keyword evidence="4" id="KW-0539">Nucleus</keyword>
<protein>
    <submittedName>
        <fullName evidence="8">Chromosome transmission fidelity protein 8</fullName>
    </submittedName>
</protein>
<sequence>MPSIPLHLSPAAPPNSTSPPNPLPPLLHTPLGTALLELQGSFHFPISPPTTTATTTTSIGTLEFPPDFGDGNKKVWMYVGANQRLTGELRRAEPPLGVLRRRTEKMEVEMEMESGSESERERWHGEELEIVEVVRWKLVFAQRPEPVGSF</sequence>
<dbReference type="GO" id="GO:0007064">
    <property type="term" value="P:mitotic sister chromatid cohesion"/>
    <property type="evidence" value="ECO:0007669"/>
    <property type="project" value="InterPro"/>
</dbReference>
<keyword evidence="2" id="KW-0235">DNA replication</keyword>